<sequence>MDWQFSDRIDAPRQRVLSRRIPFSALARRLADTARPLCLHHDAADEGPPGYARAVACLTCDPDALDVWFNGAVGLRGQYFDNPVHGTTATMTTLLALMPVLAAVPVSGPDLGVNPIRSLTAAHAKVWVTEIGKGFCDACAGDVGAPRDDEPDILNGRWDRVDHPQARWGRKAPRPTQLRVLGGFVSAYGAEWVAPNKVDRAMQIHEWGWT</sequence>
<name>A0AAW3ZP54_9GAMM</name>
<reference evidence="1 2" key="1">
    <citation type="submission" date="2020-09" db="EMBL/GenBank/DDBJ databases">
        <title>Pseudoxanthomonas sp. CAU 1598 isolated from sand of Yaerae Beach.</title>
        <authorList>
            <person name="Kim W."/>
        </authorList>
    </citation>
    <scope>NUCLEOTIDE SEQUENCE [LARGE SCALE GENOMIC DNA]</scope>
    <source>
        <strain evidence="1 2">CAU 1598</strain>
    </source>
</reference>
<dbReference type="EMBL" id="JACYTR010000046">
    <property type="protein sequence ID" value="MBD8527285.1"/>
    <property type="molecule type" value="Genomic_DNA"/>
</dbReference>
<accession>A0AAW3ZP54</accession>
<gene>
    <name evidence="1" type="ORF">IFO71_16195</name>
</gene>
<proteinExistence type="predicted"/>
<dbReference type="RefSeq" id="WP_192030706.1">
    <property type="nucleotide sequence ID" value="NZ_JACYTR010000046.1"/>
</dbReference>
<organism evidence="1 2">
    <name type="scientific">Pseudomarimonas arenosa</name>
    <dbReference type="NCBI Taxonomy" id="2774145"/>
    <lineage>
        <taxon>Bacteria</taxon>
        <taxon>Pseudomonadati</taxon>
        <taxon>Pseudomonadota</taxon>
        <taxon>Gammaproteobacteria</taxon>
        <taxon>Lysobacterales</taxon>
        <taxon>Lysobacteraceae</taxon>
        <taxon>Pseudomarimonas</taxon>
    </lineage>
</organism>
<dbReference type="Proteomes" id="UP000613768">
    <property type="component" value="Unassembled WGS sequence"/>
</dbReference>
<dbReference type="AlphaFoldDB" id="A0AAW3ZP54"/>
<evidence type="ECO:0000313" key="2">
    <source>
        <dbReference type="Proteomes" id="UP000613768"/>
    </source>
</evidence>
<evidence type="ECO:0000313" key="1">
    <source>
        <dbReference type="EMBL" id="MBD8527285.1"/>
    </source>
</evidence>
<protein>
    <submittedName>
        <fullName evidence="1">Uncharacterized protein</fullName>
    </submittedName>
</protein>
<comment type="caution">
    <text evidence="1">The sequence shown here is derived from an EMBL/GenBank/DDBJ whole genome shotgun (WGS) entry which is preliminary data.</text>
</comment>
<keyword evidence="2" id="KW-1185">Reference proteome</keyword>